<keyword evidence="7" id="KW-0732">Signal</keyword>
<name>A0A5B6Z161_DAVIN</name>
<protein>
    <recommendedName>
        <fullName evidence="9">Geraniol 8-hydroxylase-like</fullName>
    </recommendedName>
</protein>
<dbReference type="PRINTS" id="PR00463">
    <property type="entry name" value="EP450I"/>
</dbReference>
<dbReference type="CDD" id="cd11073">
    <property type="entry name" value="CYP76-like"/>
    <property type="match status" value="1"/>
</dbReference>
<evidence type="ECO:0000256" key="5">
    <source>
        <dbReference type="PIRSR" id="PIRSR602401-1"/>
    </source>
</evidence>
<keyword evidence="6" id="KW-0503">Monooxygenase</keyword>
<feature type="signal peptide" evidence="7">
    <location>
        <begin position="1"/>
        <end position="19"/>
    </location>
</feature>
<evidence type="ECO:0000256" key="4">
    <source>
        <dbReference type="ARBA" id="ARBA00023004"/>
    </source>
</evidence>
<keyword evidence="3 6" id="KW-0560">Oxidoreductase</keyword>
<proteinExistence type="inferred from homology"/>
<keyword evidence="4 5" id="KW-0408">Iron</keyword>
<evidence type="ECO:0008006" key="9">
    <source>
        <dbReference type="Google" id="ProtNLM"/>
    </source>
</evidence>
<dbReference type="EMBL" id="GHES01007009">
    <property type="protein sequence ID" value="MPA37568.1"/>
    <property type="molecule type" value="Transcribed_RNA"/>
</dbReference>
<dbReference type="GO" id="GO:0005506">
    <property type="term" value="F:iron ion binding"/>
    <property type="evidence" value="ECO:0007669"/>
    <property type="project" value="InterPro"/>
</dbReference>
<organism evidence="8">
    <name type="scientific">Davidia involucrata</name>
    <name type="common">Dove tree</name>
    <dbReference type="NCBI Taxonomy" id="16924"/>
    <lineage>
        <taxon>Eukaryota</taxon>
        <taxon>Viridiplantae</taxon>
        <taxon>Streptophyta</taxon>
        <taxon>Embryophyta</taxon>
        <taxon>Tracheophyta</taxon>
        <taxon>Spermatophyta</taxon>
        <taxon>Magnoliopsida</taxon>
        <taxon>eudicotyledons</taxon>
        <taxon>Gunneridae</taxon>
        <taxon>Pentapetalae</taxon>
        <taxon>asterids</taxon>
        <taxon>Cornales</taxon>
        <taxon>Nyssaceae</taxon>
        <taxon>Davidia</taxon>
    </lineage>
</organism>
<reference evidence="8" key="1">
    <citation type="submission" date="2019-08" db="EMBL/GenBank/DDBJ databases">
        <title>Reference gene set and small RNA set construction with multiple tissues from Davidia involucrata Baill.</title>
        <authorList>
            <person name="Yang H."/>
            <person name="Zhou C."/>
            <person name="Li G."/>
            <person name="Wang J."/>
            <person name="Gao P."/>
            <person name="Wang M."/>
            <person name="Wang R."/>
            <person name="Zhao Y."/>
        </authorList>
    </citation>
    <scope>NUCLEOTIDE SEQUENCE</scope>
    <source>
        <tissue evidence="8">Mixed with DoveR01_LX</tissue>
    </source>
</reference>
<keyword evidence="2 5" id="KW-0479">Metal-binding</keyword>
<dbReference type="InterPro" id="IPR001128">
    <property type="entry name" value="Cyt_P450"/>
</dbReference>
<feature type="binding site" description="axial binding residue" evidence="5">
    <location>
        <position position="444"/>
    </location>
    <ligand>
        <name>heme</name>
        <dbReference type="ChEBI" id="CHEBI:30413"/>
    </ligand>
    <ligandPart>
        <name>Fe</name>
        <dbReference type="ChEBI" id="CHEBI:18248"/>
    </ligandPart>
</feature>
<evidence type="ECO:0000256" key="1">
    <source>
        <dbReference type="ARBA" id="ARBA00010617"/>
    </source>
</evidence>
<dbReference type="SUPFAM" id="SSF48264">
    <property type="entry name" value="Cytochrome P450"/>
    <property type="match status" value="1"/>
</dbReference>
<dbReference type="FunFam" id="1.10.630.10:FF:000007">
    <property type="entry name" value="Cytochrome P450 76C4"/>
    <property type="match status" value="1"/>
</dbReference>
<evidence type="ECO:0000313" key="8">
    <source>
        <dbReference type="EMBL" id="MPA37568.1"/>
    </source>
</evidence>
<comment type="similarity">
    <text evidence="1 6">Belongs to the cytochrome P450 family.</text>
</comment>
<dbReference type="InterPro" id="IPR036396">
    <property type="entry name" value="Cyt_P450_sf"/>
</dbReference>
<dbReference type="PROSITE" id="PS00086">
    <property type="entry name" value="CYTOCHROME_P450"/>
    <property type="match status" value="1"/>
</dbReference>
<dbReference type="Gene3D" id="1.10.630.10">
    <property type="entry name" value="Cytochrome P450"/>
    <property type="match status" value="1"/>
</dbReference>
<dbReference type="InterPro" id="IPR002401">
    <property type="entry name" value="Cyt_P450_E_grp-I"/>
</dbReference>
<dbReference type="Pfam" id="PF00067">
    <property type="entry name" value="p450"/>
    <property type="match status" value="1"/>
</dbReference>
<dbReference type="AlphaFoldDB" id="A0A5B6Z161"/>
<evidence type="ECO:0000256" key="6">
    <source>
        <dbReference type="RuleBase" id="RU000461"/>
    </source>
</evidence>
<dbReference type="InterPro" id="IPR017972">
    <property type="entry name" value="Cyt_P450_CS"/>
</dbReference>
<dbReference type="PANTHER" id="PTHR47950:SF44">
    <property type="entry name" value="CYTOCHROME P450, FAMILY 76, SUBFAMILY C, POLYPEPTIDE 5-RELATED"/>
    <property type="match status" value="1"/>
</dbReference>
<feature type="chain" id="PRO_5022834613" description="Geraniol 8-hydroxylase-like" evidence="7">
    <location>
        <begin position="20"/>
        <end position="501"/>
    </location>
</feature>
<evidence type="ECO:0000256" key="7">
    <source>
        <dbReference type="SAM" id="SignalP"/>
    </source>
</evidence>
<gene>
    <name evidence="8" type="ORF">Din_007009</name>
</gene>
<comment type="cofactor">
    <cofactor evidence="5">
        <name>heme</name>
        <dbReference type="ChEBI" id="CHEBI:30413"/>
    </cofactor>
</comment>
<sequence length="501" mass="55960">MDLLSFLLCVVFTWTLVQGLLSIAKGSKSTNPGKLPPGPTPLPVIGNLLKLGNRPHKALAELAKTHGPIMILKLGRINTVVISSPTMAKQVLQKQDLAFSNRATPDSVRAHNHNQVSMAWSPVSTSRWRSLRKICNSHIFSSQRLDANQHLRRQKVHELVAQIRESCQAGVAVDIGQAAFRTSLNLLSNTIFSMNLDDPSSDMARELKEVVCSIMEDVGKPNLVDYFPVLKKMDLQGIRRRMTINFGKIIELLDGMINQRLELKKVYGYIASNDVLDTLLNIIGDRNDEIDQTRIKHLLLDLFAAGTDTTSSTLEWAMAEILHNPKTLSKAQAELEQTIGRGHPVEESDIARLPYLQAIVKETMRLHPAIPFLLPRKVEADVEICGFTVPKDTQVLVNAWAIGRDPSIWVNPNLFMPERFLGSQVDVRGRDFELIPFGAGRRICPGLPLAVRMVHLMLGSLINSFDWKLEDGIALEDMNMEDKFGLTLQKAQPLRVVPTYP</sequence>
<dbReference type="GO" id="GO:0016705">
    <property type="term" value="F:oxidoreductase activity, acting on paired donors, with incorporation or reduction of molecular oxygen"/>
    <property type="evidence" value="ECO:0007669"/>
    <property type="project" value="InterPro"/>
</dbReference>
<accession>A0A5B6Z161</accession>
<dbReference type="PRINTS" id="PR00385">
    <property type="entry name" value="P450"/>
</dbReference>
<evidence type="ECO:0000256" key="3">
    <source>
        <dbReference type="ARBA" id="ARBA00023002"/>
    </source>
</evidence>
<evidence type="ECO:0000256" key="2">
    <source>
        <dbReference type="ARBA" id="ARBA00022723"/>
    </source>
</evidence>
<dbReference type="PANTHER" id="PTHR47950">
    <property type="entry name" value="CYTOCHROME P450, FAMILY 76, SUBFAMILY C, POLYPEPTIDE 5-RELATED"/>
    <property type="match status" value="1"/>
</dbReference>
<keyword evidence="5 6" id="KW-0349">Heme</keyword>
<dbReference type="GO" id="GO:0004497">
    <property type="term" value="F:monooxygenase activity"/>
    <property type="evidence" value="ECO:0007669"/>
    <property type="project" value="UniProtKB-KW"/>
</dbReference>
<dbReference type="GO" id="GO:0020037">
    <property type="term" value="F:heme binding"/>
    <property type="evidence" value="ECO:0007669"/>
    <property type="project" value="InterPro"/>
</dbReference>